<evidence type="ECO:0000313" key="3">
    <source>
        <dbReference type="Proteomes" id="UP001198402"/>
    </source>
</evidence>
<feature type="transmembrane region" description="Helical" evidence="1">
    <location>
        <begin position="17"/>
        <end position="38"/>
    </location>
</feature>
<keyword evidence="1" id="KW-1133">Transmembrane helix</keyword>
<accession>A0ABS7XZH1</accession>
<protein>
    <submittedName>
        <fullName evidence="2">Uncharacterized protein</fullName>
    </submittedName>
</protein>
<keyword evidence="3" id="KW-1185">Reference proteome</keyword>
<evidence type="ECO:0000256" key="1">
    <source>
        <dbReference type="SAM" id="Phobius"/>
    </source>
</evidence>
<sequence length="266" mass="30292">MKYIRSIFKTVKQESPILYYIVLILFTGGLLCIPAMFIDNREIMGINAWVKPFKFFVSTAIYTLTVGFLITFYPFSNLKKHIIRNLVSWTMLLEMVIVTYQAGRGVQSHFNFSSEFNGALFGVMGILVAINVVVMVFFAFETIRLKLKLAKAIQYAILLGWLITIFGSWVGGQMIAQMSHNVGIPDGGEGLPLLNWSTIAGDLRVAHFFGLHSIQIVPLFAWILHKKWAERTNVHVYIISIFALVFASFIFYTFYQASQGLPFMRM</sequence>
<evidence type="ECO:0000313" key="2">
    <source>
        <dbReference type="EMBL" id="MCA0153049.1"/>
    </source>
</evidence>
<proteinExistence type="predicted"/>
<feature type="transmembrane region" description="Helical" evidence="1">
    <location>
        <begin position="205"/>
        <end position="224"/>
    </location>
</feature>
<feature type="transmembrane region" description="Helical" evidence="1">
    <location>
        <begin position="236"/>
        <end position="255"/>
    </location>
</feature>
<reference evidence="3" key="1">
    <citation type="submission" date="2023-07" db="EMBL/GenBank/DDBJ databases">
        <authorList>
            <person name="Yue Y."/>
        </authorList>
    </citation>
    <scope>NUCLEOTIDE SEQUENCE [LARGE SCALE GENOMIC DNA]</scope>
    <source>
        <strain evidence="3">2Y89</strain>
    </source>
</reference>
<dbReference type="EMBL" id="JAIUJS010000003">
    <property type="protein sequence ID" value="MCA0153049.1"/>
    <property type="molecule type" value="Genomic_DNA"/>
</dbReference>
<feature type="transmembrane region" description="Helical" evidence="1">
    <location>
        <begin position="152"/>
        <end position="171"/>
    </location>
</feature>
<organism evidence="2 3">
    <name type="scientific">Winogradskyella vincentii</name>
    <dbReference type="NCBI Taxonomy" id="2877122"/>
    <lineage>
        <taxon>Bacteria</taxon>
        <taxon>Pseudomonadati</taxon>
        <taxon>Bacteroidota</taxon>
        <taxon>Flavobacteriia</taxon>
        <taxon>Flavobacteriales</taxon>
        <taxon>Flavobacteriaceae</taxon>
        <taxon>Winogradskyella</taxon>
    </lineage>
</organism>
<comment type="caution">
    <text evidence="2">The sequence shown here is derived from an EMBL/GenBank/DDBJ whole genome shotgun (WGS) entry which is preliminary data.</text>
</comment>
<feature type="transmembrane region" description="Helical" evidence="1">
    <location>
        <begin position="82"/>
        <end position="100"/>
    </location>
</feature>
<keyword evidence="1" id="KW-0472">Membrane</keyword>
<keyword evidence="1" id="KW-0812">Transmembrane</keyword>
<name>A0ABS7XZH1_9FLAO</name>
<gene>
    <name evidence="2" type="ORF">LBV24_07465</name>
</gene>
<dbReference type="Proteomes" id="UP001198402">
    <property type="component" value="Unassembled WGS sequence"/>
</dbReference>
<feature type="transmembrane region" description="Helical" evidence="1">
    <location>
        <begin position="53"/>
        <end position="75"/>
    </location>
</feature>
<dbReference type="RefSeq" id="WP_224477973.1">
    <property type="nucleotide sequence ID" value="NZ_JAIUJS010000003.1"/>
</dbReference>
<feature type="transmembrane region" description="Helical" evidence="1">
    <location>
        <begin position="120"/>
        <end position="140"/>
    </location>
</feature>